<dbReference type="AlphaFoldDB" id="A0A7Y6BU99"/>
<organism evidence="1 2">
    <name type="scientific">Paenibacillus xylanilyticus</name>
    <dbReference type="NCBI Taxonomy" id="248903"/>
    <lineage>
        <taxon>Bacteria</taxon>
        <taxon>Bacillati</taxon>
        <taxon>Bacillota</taxon>
        <taxon>Bacilli</taxon>
        <taxon>Bacillales</taxon>
        <taxon>Paenibacillaceae</taxon>
        <taxon>Paenibacillus</taxon>
    </lineage>
</organism>
<evidence type="ECO:0000313" key="2">
    <source>
        <dbReference type="Proteomes" id="UP000526125"/>
    </source>
</evidence>
<keyword evidence="2" id="KW-1185">Reference proteome</keyword>
<dbReference type="Proteomes" id="UP000526125">
    <property type="component" value="Unassembled WGS sequence"/>
</dbReference>
<sequence>MEKNYDINFRCTEGAFSQYIIQIFRLQEDIKSLIQPLLSGNNFGVIRESTGLTEISREDDGLNVAFEANREFDAIRESLKGHDAIRETFKGFDAIRETIVYPTR</sequence>
<proteinExistence type="predicted"/>
<dbReference type="EMBL" id="JABMCB010000154">
    <property type="protein sequence ID" value="NUU74688.1"/>
    <property type="molecule type" value="Genomic_DNA"/>
</dbReference>
<name>A0A7Y6BU99_9BACL</name>
<dbReference type="RefSeq" id="WP_024633682.1">
    <property type="nucleotide sequence ID" value="NZ_JABMCB010000154.1"/>
</dbReference>
<protein>
    <submittedName>
        <fullName evidence="1">Uncharacterized protein</fullName>
    </submittedName>
</protein>
<gene>
    <name evidence="1" type="ORF">HP552_05460</name>
</gene>
<accession>A0A7Y6BU99</accession>
<comment type="caution">
    <text evidence="1">The sequence shown here is derived from an EMBL/GenBank/DDBJ whole genome shotgun (WGS) entry which is preliminary data.</text>
</comment>
<evidence type="ECO:0000313" key="1">
    <source>
        <dbReference type="EMBL" id="NUU74688.1"/>
    </source>
</evidence>
<reference evidence="1 2" key="1">
    <citation type="submission" date="2020-05" db="EMBL/GenBank/DDBJ databases">
        <title>Genome Sequencing of Type Strains.</title>
        <authorList>
            <person name="Lemaire J.F."/>
            <person name="Inderbitzin P."/>
            <person name="Gregorio O.A."/>
            <person name="Collins S.B."/>
            <person name="Wespe N."/>
            <person name="Knight-Connoni V."/>
        </authorList>
    </citation>
    <scope>NUCLEOTIDE SEQUENCE [LARGE SCALE GENOMIC DNA]</scope>
    <source>
        <strain evidence="1 2">LMG 21957</strain>
    </source>
</reference>